<comment type="caution">
    <text evidence="2">The sequence shown here is derived from an EMBL/GenBank/DDBJ whole genome shotgun (WGS) entry which is preliminary data.</text>
</comment>
<keyword evidence="3" id="KW-1185">Reference proteome</keyword>
<organism evidence="2 3">
    <name type="scientific">Lasiosphaeris hirsuta</name>
    <dbReference type="NCBI Taxonomy" id="260670"/>
    <lineage>
        <taxon>Eukaryota</taxon>
        <taxon>Fungi</taxon>
        <taxon>Dikarya</taxon>
        <taxon>Ascomycota</taxon>
        <taxon>Pezizomycotina</taxon>
        <taxon>Sordariomycetes</taxon>
        <taxon>Sordariomycetidae</taxon>
        <taxon>Sordariales</taxon>
        <taxon>Lasiosphaeriaceae</taxon>
        <taxon>Lasiosphaeris</taxon>
    </lineage>
</organism>
<protein>
    <recommendedName>
        <fullName evidence="1">NWD NACHT-NTPase N-terminal domain-containing protein</fullName>
    </recommendedName>
</protein>
<feature type="domain" description="NWD NACHT-NTPase N-terminal" evidence="1">
    <location>
        <begin position="161"/>
        <end position="219"/>
    </location>
</feature>
<gene>
    <name evidence="2" type="ORF">B0H67DRAFT_645135</name>
</gene>
<evidence type="ECO:0000313" key="2">
    <source>
        <dbReference type="EMBL" id="KAK0715374.1"/>
    </source>
</evidence>
<dbReference type="Proteomes" id="UP001172102">
    <property type="component" value="Unassembled WGS sequence"/>
</dbReference>
<proteinExistence type="predicted"/>
<dbReference type="AlphaFoldDB" id="A0AA40AGE6"/>
<dbReference type="Pfam" id="PF17100">
    <property type="entry name" value="NACHT_N"/>
    <property type="match status" value="1"/>
</dbReference>
<accession>A0AA40AGE6</accession>
<dbReference type="EMBL" id="JAUKUA010000004">
    <property type="protein sequence ID" value="KAK0715374.1"/>
    <property type="molecule type" value="Genomic_DNA"/>
</dbReference>
<reference evidence="2" key="1">
    <citation type="submission" date="2023-06" db="EMBL/GenBank/DDBJ databases">
        <title>Genome-scale phylogeny and comparative genomics of the fungal order Sordariales.</title>
        <authorList>
            <consortium name="Lawrence Berkeley National Laboratory"/>
            <person name="Hensen N."/>
            <person name="Bonometti L."/>
            <person name="Westerberg I."/>
            <person name="Brannstrom I.O."/>
            <person name="Guillou S."/>
            <person name="Cros-Aarteil S."/>
            <person name="Calhoun S."/>
            <person name="Haridas S."/>
            <person name="Kuo A."/>
            <person name="Mondo S."/>
            <person name="Pangilinan J."/>
            <person name="Riley R."/>
            <person name="Labutti K."/>
            <person name="Andreopoulos B."/>
            <person name="Lipzen A."/>
            <person name="Chen C."/>
            <person name="Yanf M."/>
            <person name="Daum C."/>
            <person name="Ng V."/>
            <person name="Clum A."/>
            <person name="Steindorff A."/>
            <person name="Ohm R."/>
            <person name="Martin F."/>
            <person name="Silar P."/>
            <person name="Natvig D."/>
            <person name="Lalanne C."/>
            <person name="Gautier V."/>
            <person name="Ament-Velasquez S.L."/>
            <person name="Kruys A."/>
            <person name="Hutchinson M.I."/>
            <person name="Powell A.J."/>
            <person name="Barry K."/>
            <person name="Miller A.N."/>
            <person name="Grigoriev I.V."/>
            <person name="Debuchy R."/>
            <person name="Gladieux P."/>
            <person name="Thoren M.H."/>
            <person name="Johannesson H."/>
        </authorList>
    </citation>
    <scope>NUCLEOTIDE SEQUENCE</scope>
    <source>
        <strain evidence="2">SMH4607-1</strain>
    </source>
</reference>
<evidence type="ECO:0000259" key="1">
    <source>
        <dbReference type="Pfam" id="PF17100"/>
    </source>
</evidence>
<evidence type="ECO:0000313" key="3">
    <source>
        <dbReference type="Proteomes" id="UP001172102"/>
    </source>
</evidence>
<sequence length="256" mass="29103">MRIVGSLAHIYIGSSVARAKPATKDVDFADSSELAVARLRRMIHSLGPTVVETYKTIAQGSCCRRPVVRVKMPPILANNRDYGDGVGIGTDKTPTPKETFIQPESLWDRAYKSLCDDKLNLMQLYEQLVDATLSCYGQADSSLDLNKMRRRGSGGIPTTGNEALRGHLLELYKAIIGYEVQCTLRFFRHRFRNLFRDIVKWDPREEMLKTVKELGTRVENESMQINSCLDRKALNDISQRLEAENEKKCIQTFRQD</sequence>
<name>A0AA40AGE6_9PEZI</name>
<dbReference type="InterPro" id="IPR031359">
    <property type="entry name" value="NACHT_N"/>
</dbReference>